<evidence type="ECO:0000256" key="6">
    <source>
        <dbReference type="ARBA" id="ARBA00023004"/>
    </source>
</evidence>
<keyword evidence="6" id="KW-0408">Iron</keyword>
<comment type="caution">
    <text evidence="8">The sequence shown here is derived from an EMBL/GenBank/DDBJ whole genome shotgun (WGS) entry which is preliminary data.</text>
</comment>
<keyword evidence="4" id="KW-0479">Metal-binding</keyword>
<dbReference type="Gene3D" id="3.20.20.70">
    <property type="entry name" value="Aldolase class I"/>
    <property type="match status" value="1"/>
</dbReference>
<dbReference type="Proteomes" id="UP000037023">
    <property type="component" value="Unassembled WGS sequence"/>
</dbReference>
<reference evidence="8 9" key="1">
    <citation type="submission" date="2015-06" db="EMBL/GenBank/DDBJ databases">
        <authorList>
            <person name="Hoefler B.C."/>
            <person name="Straight P.D."/>
        </authorList>
    </citation>
    <scope>NUCLEOTIDE SEQUENCE [LARGE SCALE GENOMIC DNA]</scope>
    <source>
        <strain evidence="8 9">NRRL 3427</strain>
    </source>
</reference>
<dbReference type="InterPro" id="IPR003739">
    <property type="entry name" value="Lys_aminomutase/Glu_NH3_mut"/>
</dbReference>
<evidence type="ECO:0000256" key="4">
    <source>
        <dbReference type="ARBA" id="ARBA00022723"/>
    </source>
</evidence>
<dbReference type="GO" id="GO:0051539">
    <property type="term" value="F:4 iron, 4 sulfur cluster binding"/>
    <property type="evidence" value="ECO:0007669"/>
    <property type="project" value="UniProtKB-KW"/>
</dbReference>
<evidence type="ECO:0000313" key="8">
    <source>
        <dbReference type="EMBL" id="KOG21281.1"/>
    </source>
</evidence>
<sequence length="427" mass="46954">MTSFTGQRLAGLIAERTGQPSLGHDAAVVGRVLPFKVSAHVADELVDWSRAPDDPLYRLVMPHRDMLAPADFAAVEAALRSGDRVRLRLVVDGLRERLNPHPGGQLHLNVPEGGWGLQHKYPETLLVFPRQGQTCHGYCAYCFRWPQFTGDPARRQAVDGPGAMTGHLARHPEVTDVLLTGGDPLVMRTELLDAYVAPLLDLPQVRTVRIGTKAVSFQPERFLTAPDADDLLRLFERVVASGRHLALMLHVSHPRELHPEPARRALRRLRGTGAVLRTQAPVVRHVNDDAGVWAAMWQEQVELGLVPYYMFVERDTGPRRYFGLPLARALAVHADATRRVSGLARTARGPVMSTELGKLVLDGIAHLPEGPAFTLRALQARDPALVGTLAHARLDPAAQWWDELVPYGPRDQALIPGKPLTLEGVVG</sequence>
<name>A0A0L8K5T0_STRVR</name>
<dbReference type="PATRIC" id="fig|1938.6.peg.4915"/>
<dbReference type="OrthoDB" id="9768064at2"/>
<dbReference type="RefSeq" id="WP_033203650.1">
    <property type="nucleotide sequence ID" value="NZ_LGUP01000271.1"/>
</dbReference>
<dbReference type="InterPro" id="IPR007197">
    <property type="entry name" value="rSAM"/>
</dbReference>
<gene>
    <name evidence="8" type="ORF">ADK34_22800</name>
</gene>
<dbReference type="SUPFAM" id="SSF102114">
    <property type="entry name" value="Radical SAM enzymes"/>
    <property type="match status" value="1"/>
</dbReference>
<dbReference type="EMBL" id="LGUP01000271">
    <property type="protein sequence ID" value="KOG21281.1"/>
    <property type="molecule type" value="Genomic_DNA"/>
</dbReference>
<protein>
    <submittedName>
        <fullName evidence="8">Lysine 2,3-aminomutase</fullName>
    </submittedName>
</protein>
<evidence type="ECO:0000256" key="5">
    <source>
        <dbReference type="ARBA" id="ARBA00022898"/>
    </source>
</evidence>
<evidence type="ECO:0000256" key="2">
    <source>
        <dbReference type="ARBA" id="ARBA00022485"/>
    </source>
</evidence>
<dbReference type="InterPro" id="IPR058240">
    <property type="entry name" value="rSAM_sf"/>
</dbReference>
<dbReference type="PANTHER" id="PTHR30538:SF0">
    <property type="entry name" value="L-LYSINE 2,3-AMINOMUTASE AQ_1632-RELATED"/>
    <property type="match status" value="1"/>
</dbReference>
<dbReference type="GO" id="GO:0046872">
    <property type="term" value="F:metal ion binding"/>
    <property type="evidence" value="ECO:0007669"/>
    <property type="project" value="UniProtKB-KW"/>
</dbReference>
<evidence type="ECO:0000256" key="1">
    <source>
        <dbReference type="ARBA" id="ARBA00001933"/>
    </source>
</evidence>
<dbReference type="InterPro" id="IPR013785">
    <property type="entry name" value="Aldolase_TIM"/>
</dbReference>
<evidence type="ECO:0000256" key="7">
    <source>
        <dbReference type="ARBA" id="ARBA00023014"/>
    </source>
</evidence>
<dbReference type="GO" id="GO:0003824">
    <property type="term" value="F:catalytic activity"/>
    <property type="evidence" value="ECO:0007669"/>
    <property type="project" value="InterPro"/>
</dbReference>
<keyword evidence="2" id="KW-0004">4Fe-4S</keyword>
<dbReference type="SFLD" id="SFLDG01070">
    <property type="entry name" value="PLP-dependent"/>
    <property type="match status" value="1"/>
</dbReference>
<proteinExistence type="predicted"/>
<evidence type="ECO:0000313" key="9">
    <source>
        <dbReference type="Proteomes" id="UP000037023"/>
    </source>
</evidence>
<dbReference type="AlphaFoldDB" id="A0A0L8K5T0"/>
<dbReference type="SFLD" id="SFLDS00029">
    <property type="entry name" value="Radical_SAM"/>
    <property type="match status" value="1"/>
</dbReference>
<comment type="cofactor">
    <cofactor evidence="1">
        <name>pyridoxal 5'-phosphate</name>
        <dbReference type="ChEBI" id="CHEBI:597326"/>
    </cofactor>
</comment>
<keyword evidence="3" id="KW-0949">S-adenosyl-L-methionine</keyword>
<accession>A0A0L8K5T0</accession>
<keyword evidence="7" id="KW-0411">Iron-sulfur</keyword>
<organism evidence="8 9">
    <name type="scientific">Streptomyces viridochromogenes</name>
    <dbReference type="NCBI Taxonomy" id="1938"/>
    <lineage>
        <taxon>Bacteria</taxon>
        <taxon>Bacillati</taxon>
        <taxon>Actinomycetota</taxon>
        <taxon>Actinomycetes</taxon>
        <taxon>Kitasatosporales</taxon>
        <taxon>Streptomycetaceae</taxon>
        <taxon>Streptomyces</taxon>
    </lineage>
</organism>
<evidence type="ECO:0000256" key="3">
    <source>
        <dbReference type="ARBA" id="ARBA00022691"/>
    </source>
</evidence>
<dbReference type="PANTHER" id="PTHR30538">
    <property type="entry name" value="LYSINE 2,3-AMINOMUTASE-RELATED"/>
    <property type="match status" value="1"/>
</dbReference>
<keyword evidence="5" id="KW-0663">Pyridoxal phosphate</keyword>